<dbReference type="OrthoDB" id="9999873at2"/>
<sequence length="513" mass="59126" precursor="true">MKKTFFTVLIWLTCWLLLPAQNGLGQVLPAKGEQPLQTDWSWEELLARAQQKETLARIYELQTLLSQEEAHFLLTQLHRLSAPRDLRRLSELEREQAQHGGGFFGIVPDYFADPDSIPLPDNFDHLIETALYLAQIRQQNRQIVSDPAFQFPLTFRGEPLPPVEGKSGRSNLQLYFDFSAIEAVLHLFALPEISFQQARQVAEQKTFREMLAHRRNLGYLPEPLPDSDDLAQFIFRAASRDPVAEIWKWLNLWNNFGLADLYCQQEDYHRLISYWKANRVQLETLLVRRLARCAPPEVQFSDTVRIAVNFGIRSWATRSSLGTNLIQFKDHYALMLRTIAHETFHRLQLKICPVPSSRKKKQTREFEDLLASDFPDKADRKFYQALSYVMLEGTATYVGGVDSSWISPAKIRAGKALLEEMVTALYQGEDVDRYEALINQGLKSNGPFYALGYAMSQAIAARYGAEKLGRLLQQGSLAFFNEYLQVLSEQQTIPELRFSREFVTRLHCLQRQM</sequence>
<reference evidence="1 4" key="2">
    <citation type="submission" date="2016-11" db="EMBL/GenBank/DDBJ databases">
        <title>Genomic analysis of Caldithrix abyssi and proposal of a novel bacterial phylum Caldithrichaeota.</title>
        <authorList>
            <person name="Kublanov I."/>
            <person name="Sigalova O."/>
            <person name="Gavrilov S."/>
            <person name="Lebedinsky A."/>
            <person name="Ivanova N."/>
            <person name="Daum C."/>
            <person name="Reddy T."/>
            <person name="Klenk H.P."/>
            <person name="Goker M."/>
            <person name="Reva O."/>
            <person name="Miroshnichenko M."/>
            <person name="Kyprides N."/>
            <person name="Woyke T."/>
            <person name="Gelfand M."/>
        </authorList>
    </citation>
    <scope>NUCLEOTIDE SEQUENCE [LARGE SCALE GENOMIC DNA]</scope>
    <source>
        <strain evidence="1 4">LF13</strain>
    </source>
</reference>
<dbReference type="HOGENOM" id="CLU_530705_0_0_0"/>
<evidence type="ECO:0000313" key="3">
    <source>
        <dbReference type="Proteomes" id="UP000004671"/>
    </source>
</evidence>
<gene>
    <name evidence="1" type="ORF">Cabys_1357</name>
    <name evidence="2" type="ORF">Calab_2534</name>
</gene>
<dbReference type="AlphaFoldDB" id="H1XNH3"/>
<dbReference type="InParanoid" id="H1XNH3"/>
<dbReference type="PaxDb" id="880073-Calab_2534"/>
<dbReference type="KEGG" id="caby:Cabys_1357"/>
<accession>H1XNH3</accession>
<protein>
    <submittedName>
        <fullName evidence="2">Uncharacterized protein</fullName>
    </submittedName>
</protein>
<keyword evidence="3" id="KW-1185">Reference proteome</keyword>
<organism evidence="2 3">
    <name type="scientific">Caldithrix abyssi DSM 13497</name>
    <dbReference type="NCBI Taxonomy" id="880073"/>
    <lineage>
        <taxon>Bacteria</taxon>
        <taxon>Pseudomonadati</taxon>
        <taxon>Calditrichota</taxon>
        <taxon>Calditrichia</taxon>
        <taxon>Calditrichales</taxon>
        <taxon>Calditrichaceae</taxon>
        <taxon>Caldithrix</taxon>
    </lineage>
</organism>
<dbReference type="InterPro" id="IPR043754">
    <property type="entry name" value="DUF5700"/>
</dbReference>
<dbReference type="RefSeq" id="WP_006929398.1">
    <property type="nucleotide sequence ID" value="NZ_CM001402.1"/>
</dbReference>
<dbReference type="EMBL" id="CP018099">
    <property type="protein sequence ID" value="APF18106.1"/>
    <property type="molecule type" value="Genomic_DNA"/>
</dbReference>
<evidence type="ECO:0000313" key="4">
    <source>
        <dbReference type="Proteomes" id="UP000183868"/>
    </source>
</evidence>
<dbReference type="Pfam" id="PF18958">
    <property type="entry name" value="DUF5700"/>
    <property type="match status" value="1"/>
</dbReference>
<dbReference type="EMBL" id="CM001402">
    <property type="protein sequence ID" value="EHO42144.1"/>
    <property type="molecule type" value="Genomic_DNA"/>
</dbReference>
<proteinExistence type="predicted"/>
<evidence type="ECO:0000313" key="1">
    <source>
        <dbReference type="EMBL" id="APF18106.1"/>
    </source>
</evidence>
<name>H1XNH3_CALAY</name>
<reference evidence="2 3" key="1">
    <citation type="submission" date="2011-09" db="EMBL/GenBank/DDBJ databases">
        <title>The permanent draft genome of Caldithrix abyssi DSM 13497.</title>
        <authorList>
            <consortium name="US DOE Joint Genome Institute (JGI-PGF)"/>
            <person name="Lucas S."/>
            <person name="Han J."/>
            <person name="Lapidus A."/>
            <person name="Bruce D."/>
            <person name="Goodwin L."/>
            <person name="Pitluck S."/>
            <person name="Peters L."/>
            <person name="Kyrpides N."/>
            <person name="Mavromatis K."/>
            <person name="Ivanova N."/>
            <person name="Mikhailova N."/>
            <person name="Chertkov O."/>
            <person name="Detter J.C."/>
            <person name="Tapia R."/>
            <person name="Han C."/>
            <person name="Land M."/>
            <person name="Hauser L."/>
            <person name="Markowitz V."/>
            <person name="Cheng J.-F."/>
            <person name="Hugenholtz P."/>
            <person name="Woyke T."/>
            <person name="Wu D."/>
            <person name="Spring S."/>
            <person name="Brambilla E."/>
            <person name="Klenk H.-P."/>
            <person name="Eisen J.A."/>
        </authorList>
    </citation>
    <scope>NUCLEOTIDE SEQUENCE [LARGE SCALE GENOMIC DNA]</scope>
    <source>
        <strain evidence="2 3">DSM 13497</strain>
    </source>
</reference>
<dbReference type="Proteomes" id="UP000004671">
    <property type="component" value="Chromosome"/>
</dbReference>
<evidence type="ECO:0000313" key="2">
    <source>
        <dbReference type="EMBL" id="EHO42144.1"/>
    </source>
</evidence>
<dbReference type="Proteomes" id="UP000183868">
    <property type="component" value="Chromosome"/>
</dbReference>